<keyword evidence="2" id="KW-0789">Thiol protease inhibitor</keyword>
<evidence type="ECO:0000313" key="4">
    <source>
        <dbReference type="EMBL" id="SCY57006.1"/>
    </source>
</evidence>
<gene>
    <name evidence="4" type="ORF">SAMN05216233_11216</name>
</gene>
<dbReference type="RefSeq" id="WP_092211845.1">
    <property type="nucleotide sequence ID" value="NZ_FMUX01000012.1"/>
</dbReference>
<organism evidence="4 5">
    <name type="scientific">Desulfoluna spongiiphila</name>
    <dbReference type="NCBI Taxonomy" id="419481"/>
    <lineage>
        <taxon>Bacteria</taxon>
        <taxon>Pseudomonadati</taxon>
        <taxon>Thermodesulfobacteriota</taxon>
        <taxon>Desulfobacteria</taxon>
        <taxon>Desulfobacterales</taxon>
        <taxon>Desulfolunaceae</taxon>
        <taxon>Desulfoluna</taxon>
    </lineage>
</organism>
<name>A0A1G5GZP9_9BACT</name>
<dbReference type="Pfam" id="PF09394">
    <property type="entry name" value="Inhibitor_I42"/>
    <property type="match status" value="1"/>
</dbReference>
<reference evidence="4 5" key="1">
    <citation type="submission" date="2016-10" db="EMBL/GenBank/DDBJ databases">
        <authorList>
            <person name="de Groot N.N."/>
        </authorList>
    </citation>
    <scope>NUCLEOTIDE SEQUENCE [LARGE SCALE GENOMIC DNA]</scope>
    <source>
        <strain evidence="4 5">AA1</strain>
    </source>
</reference>
<evidence type="ECO:0000256" key="2">
    <source>
        <dbReference type="ARBA" id="ARBA00022704"/>
    </source>
</evidence>
<keyword evidence="5" id="KW-1185">Reference proteome</keyword>
<accession>A0A1G5GZP9</accession>
<keyword evidence="1" id="KW-0646">Protease inhibitor</keyword>
<evidence type="ECO:0000313" key="5">
    <source>
        <dbReference type="Proteomes" id="UP000198870"/>
    </source>
</evidence>
<sequence>MSQAKSVTAIVGQPLQIVLQSNVGSTGYGWYLSSLDGGIALFGSCVTPASSAYGGPSNHAFDFLALKEGTYKVEFILIAPWRLDEPAQTETYEIEIKAPSKTAADDIEEAMQSQRFTSADAVSPESGPSMVLKYATPMASPVLKYAAPMAGMDASATMLAYAAPMATAGQAACASCGPVILYAAPMAQANTMAQPMPVYAAPLGACTTDPCTAAASVSMLYQAPMMQANAMAQPMPMYAAPLGACTTDPCTAAASANMLYQAPMMQGNAMAQPVYAAPMPQPMPMYAAPATCQTADPRMGLPPFTILYAAPMTRSGASAQPLYAAPSFTPVQALYAAPMAQASFAMPPYAAPCNPATGCCC</sequence>
<protein>
    <submittedName>
        <fullName evidence="4">Chagasin family peptidase inhibitor I42</fullName>
    </submittedName>
</protein>
<dbReference type="GO" id="GO:0004869">
    <property type="term" value="F:cysteine-type endopeptidase inhibitor activity"/>
    <property type="evidence" value="ECO:0007669"/>
    <property type="project" value="UniProtKB-KW"/>
</dbReference>
<evidence type="ECO:0000256" key="1">
    <source>
        <dbReference type="ARBA" id="ARBA00022690"/>
    </source>
</evidence>
<dbReference type="InterPro" id="IPR018990">
    <property type="entry name" value="Prot_inh_I42_chagasin"/>
</dbReference>
<dbReference type="EMBL" id="FMUX01000012">
    <property type="protein sequence ID" value="SCY57006.1"/>
    <property type="molecule type" value="Genomic_DNA"/>
</dbReference>
<dbReference type="Gene3D" id="2.60.40.2020">
    <property type="match status" value="1"/>
</dbReference>
<dbReference type="SUPFAM" id="SSF141066">
    <property type="entry name" value="ICP-like"/>
    <property type="match status" value="1"/>
</dbReference>
<dbReference type="Proteomes" id="UP000198870">
    <property type="component" value="Unassembled WGS sequence"/>
</dbReference>
<proteinExistence type="predicted"/>
<dbReference type="STRING" id="419481.SAMN05216233_11216"/>
<dbReference type="InterPro" id="IPR036331">
    <property type="entry name" value="Chagasin-like_sf"/>
</dbReference>
<feature type="domain" description="Proteinase inhibitor I42 chagasin" evidence="3">
    <location>
        <begin position="11"/>
        <end position="96"/>
    </location>
</feature>
<evidence type="ECO:0000259" key="3">
    <source>
        <dbReference type="Pfam" id="PF09394"/>
    </source>
</evidence>
<dbReference type="AlphaFoldDB" id="A0A1G5GZP9"/>